<comment type="caution">
    <text evidence="2">The sequence shown here is derived from an EMBL/GenBank/DDBJ whole genome shotgun (WGS) entry which is preliminary data.</text>
</comment>
<organism evidence="2 3">
    <name type="scientific">Virgibacillus massiliensis</name>
    <dbReference type="NCBI Taxonomy" id="1462526"/>
    <lineage>
        <taxon>Bacteria</taxon>
        <taxon>Bacillati</taxon>
        <taxon>Bacillota</taxon>
        <taxon>Bacilli</taxon>
        <taxon>Bacillales</taxon>
        <taxon>Bacillaceae</taxon>
        <taxon>Virgibacillus</taxon>
    </lineage>
</organism>
<evidence type="ECO:0000313" key="2">
    <source>
        <dbReference type="EMBL" id="CDQ41857.1"/>
    </source>
</evidence>
<keyword evidence="3" id="KW-1185">Reference proteome</keyword>
<dbReference type="STRING" id="1462526.BN990_04236"/>
<dbReference type="RefSeq" id="WP_158295265.1">
    <property type="nucleotide sequence ID" value="NZ_BNER01000008.1"/>
</dbReference>
<gene>
    <name evidence="2" type="ORF">BN990_04236</name>
</gene>
<proteinExistence type="predicted"/>
<keyword evidence="1" id="KW-0472">Membrane</keyword>
<keyword evidence="1" id="KW-1133">Transmembrane helix</keyword>
<accession>A0A024QHY6</accession>
<reference evidence="2 3" key="1">
    <citation type="submission" date="2014-03" db="EMBL/GenBank/DDBJ databases">
        <authorList>
            <person name="Urmite Genomes U."/>
        </authorList>
    </citation>
    <scope>NUCLEOTIDE SEQUENCE [LARGE SCALE GENOMIC DNA]</scope>
    <source>
        <strain evidence="2 3">Vm-5</strain>
    </source>
</reference>
<sequence length="48" mass="5537">MGFLILIIAGIFTGFGFIIGIEYWKRKSILGYQNGYEDGIEDAFRFKQ</sequence>
<reference evidence="3" key="2">
    <citation type="submission" date="2014-05" db="EMBL/GenBank/DDBJ databases">
        <title>Draft genome sequence of Virgibacillus massiliensis Vm-5.</title>
        <authorList>
            <person name="Khelaifia S."/>
            <person name="Croce O."/>
            <person name="Lagier J.C."/>
            <person name="Raoult D."/>
        </authorList>
    </citation>
    <scope>NUCLEOTIDE SEQUENCE [LARGE SCALE GENOMIC DNA]</scope>
    <source>
        <strain evidence="3">Vm-5</strain>
    </source>
</reference>
<dbReference type="EMBL" id="CCDP010000003">
    <property type="protein sequence ID" value="CDQ41857.1"/>
    <property type="molecule type" value="Genomic_DNA"/>
</dbReference>
<name>A0A024QHY6_9BACI</name>
<feature type="transmembrane region" description="Helical" evidence="1">
    <location>
        <begin position="6"/>
        <end position="24"/>
    </location>
</feature>
<protein>
    <submittedName>
        <fullName evidence="2">Uncharacterized protein</fullName>
    </submittedName>
</protein>
<keyword evidence="1" id="KW-0812">Transmembrane</keyword>
<evidence type="ECO:0000256" key="1">
    <source>
        <dbReference type="SAM" id="Phobius"/>
    </source>
</evidence>
<evidence type="ECO:0000313" key="3">
    <source>
        <dbReference type="Proteomes" id="UP000028875"/>
    </source>
</evidence>
<dbReference type="Proteomes" id="UP000028875">
    <property type="component" value="Unassembled WGS sequence"/>
</dbReference>
<dbReference type="AlphaFoldDB" id="A0A024QHY6"/>